<dbReference type="GO" id="GO:0005634">
    <property type="term" value="C:nucleus"/>
    <property type="evidence" value="ECO:0007669"/>
    <property type="project" value="UniProtKB-SubCell"/>
</dbReference>
<dbReference type="InterPro" id="IPR001471">
    <property type="entry name" value="AP2/ERF_dom"/>
</dbReference>
<dbReference type="SUPFAM" id="SSF54171">
    <property type="entry name" value="DNA-binding domain"/>
    <property type="match status" value="1"/>
</dbReference>
<dbReference type="SMART" id="SM00380">
    <property type="entry name" value="AP2"/>
    <property type="match status" value="1"/>
</dbReference>
<dbReference type="Pfam" id="PF00847">
    <property type="entry name" value="AP2"/>
    <property type="match status" value="1"/>
</dbReference>
<accession>A0AAN9SEI2</accession>
<feature type="compositionally biased region" description="Low complexity" evidence="8">
    <location>
        <begin position="128"/>
        <end position="143"/>
    </location>
</feature>
<comment type="caution">
    <text evidence="10">The sequence shown here is derived from an EMBL/GenBank/DDBJ whole genome shotgun (WGS) entry which is preliminary data.</text>
</comment>
<feature type="compositionally biased region" description="Polar residues" evidence="8">
    <location>
        <begin position="144"/>
        <end position="157"/>
    </location>
</feature>
<dbReference type="InterPro" id="IPR016177">
    <property type="entry name" value="DNA-bd_dom_sf"/>
</dbReference>
<comment type="subcellular location">
    <subcellularLocation>
        <location evidence="1">Nucleus</location>
    </subcellularLocation>
</comment>
<gene>
    <name evidence="10" type="ORF">VNO78_14989</name>
</gene>
<dbReference type="PROSITE" id="PS51032">
    <property type="entry name" value="AP2_ERF"/>
    <property type="match status" value="1"/>
</dbReference>
<evidence type="ECO:0000256" key="5">
    <source>
        <dbReference type="ARBA" id="ARBA00023163"/>
    </source>
</evidence>
<dbReference type="EMBL" id="JAYMYS010000004">
    <property type="protein sequence ID" value="KAK7394461.1"/>
    <property type="molecule type" value="Genomic_DNA"/>
</dbReference>
<dbReference type="GO" id="GO:0003677">
    <property type="term" value="F:DNA binding"/>
    <property type="evidence" value="ECO:0007669"/>
    <property type="project" value="UniProtKB-KW"/>
</dbReference>
<feature type="region of interest" description="Disordered" evidence="8">
    <location>
        <begin position="128"/>
        <end position="157"/>
    </location>
</feature>
<evidence type="ECO:0000256" key="1">
    <source>
        <dbReference type="ARBA" id="ARBA00004123"/>
    </source>
</evidence>
<sequence length="407" mass="46213">MARKRKVGEAIEERNPRDESMVWDEVMKEAAALGSGRRLRKKFVGVRQRPSGRWVAEIKDTIQKIRVWLGTFDTAEEAARAYDEAACLLRGANTRTNFLHTSQSSSTPALPSKITNLLFQRLKARNTTNNPCSLSSSSSSTTTPFINHQQKQQPDACRTESTYFSMDQFTDFLNEPEDYSTSNYESTNDSAQIDYITSSLESCLNENDDCKEKQVEMEFDFRNVTQTSSGDINSGGKREDSKEGTDLSVKDFLFLDNVFPSNYYYSPFEAAEEIEEQLEPENYGDEPSMLREVMKRMKYERKFSASLYAFNGIPECLKLKLESGNTNGREVSISNQLTNLNMACSKNKIEANKNNEAYTEVMDRKEEENPQTSTGMDCPFPSFSSNIDDGELLLWNSLDLPTLCFVN</sequence>
<dbReference type="GO" id="GO:0009877">
    <property type="term" value="P:nodulation"/>
    <property type="evidence" value="ECO:0007669"/>
    <property type="project" value="UniProtKB-KW"/>
</dbReference>
<evidence type="ECO:0000259" key="9">
    <source>
        <dbReference type="PROSITE" id="PS51032"/>
    </source>
</evidence>
<evidence type="ECO:0000256" key="8">
    <source>
        <dbReference type="SAM" id="MobiDB-lite"/>
    </source>
</evidence>
<keyword evidence="11" id="KW-1185">Reference proteome</keyword>
<dbReference type="InterPro" id="IPR050913">
    <property type="entry name" value="AP2/ERF_ERF"/>
</dbReference>
<dbReference type="PANTHER" id="PTHR31194">
    <property type="entry name" value="SHN SHINE , DNA BINDING / TRANSCRIPTION FACTOR"/>
    <property type="match status" value="1"/>
</dbReference>
<dbReference type="PANTHER" id="PTHR31194:SF197">
    <property type="entry name" value="OS12G0582900 PROTEIN"/>
    <property type="match status" value="1"/>
</dbReference>
<evidence type="ECO:0000313" key="11">
    <source>
        <dbReference type="Proteomes" id="UP001386955"/>
    </source>
</evidence>
<keyword evidence="5" id="KW-0804">Transcription</keyword>
<evidence type="ECO:0000256" key="4">
    <source>
        <dbReference type="ARBA" id="ARBA00023125"/>
    </source>
</evidence>
<comment type="similarity">
    <text evidence="7">Belongs to the AP2/ERF transcription factor family. ERF subfamily.</text>
</comment>
<dbReference type="Gene3D" id="3.30.730.10">
    <property type="entry name" value="AP2/ERF domain"/>
    <property type="match status" value="1"/>
</dbReference>
<dbReference type="Proteomes" id="UP001386955">
    <property type="component" value="Unassembled WGS sequence"/>
</dbReference>
<dbReference type="FunFam" id="3.30.730.10:FF:000005">
    <property type="entry name" value="ethylene-responsive transcription factor RAP2-11"/>
    <property type="match status" value="1"/>
</dbReference>
<evidence type="ECO:0000256" key="7">
    <source>
        <dbReference type="ARBA" id="ARBA00024343"/>
    </source>
</evidence>
<dbReference type="InterPro" id="IPR036955">
    <property type="entry name" value="AP2/ERF_dom_sf"/>
</dbReference>
<evidence type="ECO:0000256" key="2">
    <source>
        <dbReference type="ARBA" id="ARBA00022458"/>
    </source>
</evidence>
<keyword evidence="6" id="KW-0539">Nucleus</keyword>
<dbReference type="CDD" id="cd00018">
    <property type="entry name" value="AP2"/>
    <property type="match status" value="1"/>
</dbReference>
<reference evidence="10 11" key="1">
    <citation type="submission" date="2024-01" db="EMBL/GenBank/DDBJ databases">
        <title>The genomes of 5 underutilized Papilionoideae crops provide insights into root nodulation and disease resistanc.</title>
        <authorList>
            <person name="Jiang F."/>
        </authorList>
    </citation>
    <scope>NUCLEOTIDE SEQUENCE [LARGE SCALE GENOMIC DNA]</scope>
    <source>
        <strain evidence="10">DUOXIRENSHENG_FW03</strain>
        <tissue evidence="10">Leaves</tissue>
    </source>
</reference>
<dbReference type="GO" id="GO:0003700">
    <property type="term" value="F:DNA-binding transcription factor activity"/>
    <property type="evidence" value="ECO:0007669"/>
    <property type="project" value="InterPro"/>
</dbReference>
<keyword evidence="2" id="KW-0536">Nodulation</keyword>
<evidence type="ECO:0000256" key="3">
    <source>
        <dbReference type="ARBA" id="ARBA00023015"/>
    </source>
</evidence>
<keyword evidence="4" id="KW-0238">DNA-binding</keyword>
<protein>
    <recommendedName>
        <fullName evidence="9">AP2/ERF domain-containing protein</fullName>
    </recommendedName>
</protein>
<evidence type="ECO:0000256" key="6">
    <source>
        <dbReference type="ARBA" id="ARBA00023242"/>
    </source>
</evidence>
<feature type="domain" description="AP2/ERF" evidence="9">
    <location>
        <begin position="42"/>
        <end position="99"/>
    </location>
</feature>
<name>A0AAN9SEI2_PSOTE</name>
<dbReference type="PRINTS" id="PR00367">
    <property type="entry name" value="ETHRSPELEMNT"/>
</dbReference>
<evidence type="ECO:0000313" key="10">
    <source>
        <dbReference type="EMBL" id="KAK7394461.1"/>
    </source>
</evidence>
<keyword evidence="3" id="KW-0805">Transcription regulation</keyword>
<organism evidence="10 11">
    <name type="scientific">Psophocarpus tetragonolobus</name>
    <name type="common">Winged bean</name>
    <name type="synonym">Dolichos tetragonolobus</name>
    <dbReference type="NCBI Taxonomy" id="3891"/>
    <lineage>
        <taxon>Eukaryota</taxon>
        <taxon>Viridiplantae</taxon>
        <taxon>Streptophyta</taxon>
        <taxon>Embryophyta</taxon>
        <taxon>Tracheophyta</taxon>
        <taxon>Spermatophyta</taxon>
        <taxon>Magnoliopsida</taxon>
        <taxon>eudicotyledons</taxon>
        <taxon>Gunneridae</taxon>
        <taxon>Pentapetalae</taxon>
        <taxon>rosids</taxon>
        <taxon>fabids</taxon>
        <taxon>Fabales</taxon>
        <taxon>Fabaceae</taxon>
        <taxon>Papilionoideae</taxon>
        <taxon>50 kb inversion clade</taxon>
        <taxon>NPAAA clade</taxon>
        <taxon>indigoferoid/millettioid clade</taxon>
        <taxon>Phaseoleae</taxon>
        <taxon>Psophocarpus</taxon>
    </lineage>
</organism>
<proteinExistence type="inferred from homology"/>
<dbReference type="AlphaFoldDB" id="A0AAN9SEI2"/>